<comment type="caution">
    <text evidence="1">Lacks conserved residue(s) required for the propagation of feature annotation.</text>
</comment>
<dbReference type="SMART" id="SM00282">
    <property type="entry name" value="LamG"/>
    <property type="match status" value="1"/>
</dbReference>
<dbReference type="WBParaSite" id="EEL_0001071001-mRNA-1">
    <property type="protein sequence ID" value="EEL_0001071001-mRNA-1"/>
    <property type="gene ID" value="EEL_0001071001"/>
</dbReference>
<dbReference type="SUPFAM" id="SSF49899">
    <property type="entry name" value="Concanavalin A-like lectins/glucanases"/>
    <property type="match status" value="1"/>
</dbReference>
<dbReference type="STRING" id="1147741.A0A0R3S7D8"/>
<organism evidence="3 4">
    <name type="scientific">Elaeophora elaphi</name>
    <dbReference type="NCBI Taxonomy" id="1147741"/>
    <lineage>
        <taxon>Eukaryota</taxon>
        <taxon>Metazoa</taxon>
        <taxon>Ecdysozoa</taxon>
        <taxon>Nematoda</taxon>
        <taxon>Chromadorea</taxon>
        <taxon>Rhabditida</taxon>
        <taxon>Spirurina</taxon>
        <taxon>Spiruromorpha</taxon>
        <taxon>Filarioidea</taxon>
        <taxon>Onchocercidae</taxon>
        <taxon>Elaeophora</taxon>
    </lineage>
</organism>
<dbReference type="AlphaFoldDB" id="A0A0R3S7D8"/>
<keyword evidence="3" id="KW-1185">Reference proteome</keyword>
<dbReference type="Proteomes" id="UP000050640">
    <property type="component" value="Unplaced"/>
</dbReference>
<evidence type="ECO:0000313" key="3">
    <source>
        <dbReference type="Proteomes" id="UP000050640"/>
    </source>
</evidence>
<protein>
    <submittedName>
        <fullName evidence="4">LAM_G_DOMAIN domain-containing protein</fullName>
    </submittedName>
</protein>
<evidence type="ECO:0000256" key="1">
    <source>
        <dbReference type="PROSITE-ProRule" id="PRU00122"/>
    </source>
</evidence>
<dbReference type="PROSITE" id="PS50025">
    <property type="entry name" value="LAM_G_DOMAIN"/>
    <property type="match status" value="1"/>
</dbReference>
<dbReference type="Gene3D" id="2.60.120.200">
    <property type="match status" value="1"/>
</dbReference>
<evidence type="ECO:0000259" key="2">
    <source>
        <dbReference type="PROSITE" id="PS50025"/>
    </source>
</evidence>
<dbReference type="InterPro" id="IPR001791">
    <property type="entry name" value="Laminin_G"/>
</dbReference>
<dbReference type="Pfam" id="PF00054">
    <property type="entry name" value="Laminin_G_1"/>
    <property type="match status" value="1"/>
</dbReference>
<evidence type="ECO:0000313" key="4">
    <source>
        <dbReference type="WBParaSite" id="EEL_0001071001-mRNA-1"/>
    </source>
</evidence>
<proteinExistence type="predicted"/>
<dbReference type="CDD" id="cd00110">
    <property type="entry name" value="LamG"/>
    <property type="match status" value="1"/>
</dbReference>
<accession>A0A0R3S7D8</accession>
<dbReference type="InterPro" id="IPR013320">
    <property type="entry name" value="ConA-like_dom_sf"/>
</dbReference>
<name>A0A0R3S7D8_9BILA</name>
<feature type="domain" description="Laminin G" evidence="2">
    <location>
        <begin position="81"/>
        <end position="262"/>
    </location>
</feature>
<reference evidence="4" key="1">
    <citation type="submission" date="2017-02" db="UniProtKB">
        <authorList>
            <consortium name="WormBaseParasite"/>
        </authorList>
    </citation>
    <scope>IDENTIFICATION</scope>
</reference>
<sequence length="301" mass="34394">MQRRRQRKLGAPAILGNLCVDDTDCRIFNTYCGELNFLKLKSCRCRQGFFPSKDMTQCIQEKNGRQDTSWKLDGSSGMQVTIKKSLGRLFSIQMQSILNPHTNSITQLYEQVQVHNTSGVLLYSDLNEMNDFILLLLSDSKLIFSFSLNVEIFVMEWKPLLDMNRSYKVAITFLYDQILLAVDDLAPMVFRLPSVIITYPLKLDTSIYLGYAPLELLHLHSMQTTLNNFTGCLSNIFINGRKISEDSIKFLGNIVYCSQNTCVKHCLNGSSCRLNEIDAKPICRCIQYFNGSVHSQLPFFD</sequence>